<keyword evidence="1" id="KW-0812">Transmembrane</keyword>
<dbReference type="WBParaSite" id="maker-unitig_41386-snap-gene-0.2-mRNA-1">
    <property type="protein sequence ID" value="maker-unitig_41386-snap-gene-0.2-mRNA-1"/>
    <property type="gene ID" value="maker-unitig_41386-snap-gene-0.2"/>
</dbReference>
<keyword evidence="2" id="KW-1185">Reference proteome</keyword>
<dbReference type="AlphaFoldDB" id="A0A1I8FMW9"/>
<protein>
    <submittedName>
        <fullName evidence="3">Pecanex-like protein</fullName>
    </submittedName>
</protein>
<organism evidence="2 3">
    <name type="scientific">Macrostomum lignano</name>
    <dbReference type="NCBI Taxonomy" id="282301"/>
    <lineage>
        <taxon>Eukaryota</taxon>
        <taxon>Metazoa</taxon>
        <taxon>Spiralia</taxon>
        <taxon>Lophotrochozoa</taxon>
        <taxon>Platyhelminthes</taxon>
        <taxon>Rhabditophora</taxon>
        <taxon>Macrostomorpha</taxon>
        <taxon>Macrostomida</taxon>
        <taxon>Macrostomidae</taxon>
        <taxon>Macrostomum</taxon>
    </lineage>
</organism>
<evidence type="ECO:0000313" key="3">
    <source>
        <dbReference type="WBParaSite" id="maker-unitig_41386-snap-gene-0.2-mRNA-1"/>
    </source>
</evidence>
<keyword evidence="1" id="KW-1133">Transmembrane helix</keyword>
<feature type="transmembrane region" description="Helical" evidence="1">
    <location>
        <begin position="44"/>
        <end position="67"/>
    </location>
</feature>
<sequence>LDRGGNPGVLLNRRRLGVHLSYASYSRPKNNLLPRLPHHCGANAAASFLAGFVVWAAWTSLCLLTGVGDLIEKPLRRYKNVREIFHRLCDRVRLLHVNLFVHPGRHVHLRIY</sequence>
<reference evidence="3" key="1">
    <citation type="submission" date="2016-11" db="UniProtKB">
        <authorList>
            <consortium name="WormBaseParasite"/>
        </authorList>
    </citation>
    <scope>IDENTIFICATION</scope>
</reference>
<proteinExistence type="predicted"/>
<dbReference type="InterPro" id="IPR037272">
    <property type="entry name" value="SNS_sf"/>
</dbReference>
<name>A0A1I8FMW9_9PLAT</name>
<dbReference type="SUPFAM" id="SSF161070">
    <property type="entry name" value="SNF-like"/>
    <property type="match status" value="1"/>
</dbReference>
<accession>A0A1I8FMW9</accession>
<evidence type="ECO:0000256" key="1">
    <source>
        <dbReference type="SAM" id="Phobius"/>
    </source>
</evidence>
<keyword evidence="1" id="KW-0472">Membrane</keyword>
<dbReference type="Proteomes" id="UP000095280">
    <property type="component" value="Unplaced"/>
</dbReference>
<evidence type="ECO:0000313" key="2">
    <source>
        <dbReference type="Proteomes" id="UP000095280"/>
    </source>
</evidence>